<dbReference type="EMBL" id="JAWDEU010000002">
    <property type="protein sequence ID" value="MDU0244944.1"/>
    <property type="molecule type" value="Genomic_DNA"/>
</dbReference>
<comment type="caution">
    <text evidence="1">The sequence shown here is derived from an EMBL/GenBank/DDBJ whole genome shotgun (WGS) entry which is preliminary data.</text>
</comment>
<reference evidence="1" key="1">
    <citation type="submission" date="2023-10" db="EMBL/GenBank/DDBJ databases">
        <title>Genome of Potential pathogenic bacteria in Crohn's disease.</title>
        <authorList>
            <person name="Rodriguez-Palacios A."/>
        </authorList>
    </citation>
    <scope>NUCLEOTIDE SEQUENCE</scope>
    <source>
        <strain evidence="1">CavFT-hAR50</strain>
    </source>
</reference>
<organism evidence="1 2">
    <name type="scientific">Bacteroides uniformis</name>
    <dbReference type="NCBI Taxonomy" id="820"/>
    <lineage>
        <taxon>Bacteria</taxon>
        <taxon>Pseudomonadati</taxon>
        <taxon>Bacteroidota</taxon>
        <taxon>Bacteroidia</taxon>
        <taxon>Bacteroidales</taxon>
        <taxon>Bacteroidaceae</taxon>
        <taxon>Bacteroides</taxon>
    </lineage>
</organism>
<name>A0A7Y5MW99_BACUN</name>
<dbReference type="RefSeq" id="WP_036607972.1">
    <property type="nucleotide sequence ID" value="NZ_CAXVJK010000006.1"/>
</dbReference>
<accession>A0A7Y5MW99</accession>
<evidence type="ECO:0000313" key="2">
    <source>
        <dbReference type="Proteomes" id="UP001181247"/>
    </source>
</evidence>
<dbReference type="Proteomes" id="UP001181247">
    <property type="component" value="Unassembled WGS sequence"/>
</dbReference>
<sequence>MLNGQDRLIRFSFFVSVVSRKCRRMQDTASVNLLLRLFPAVMCGLSSNRLALPLPIGAMAGKTIFRQMPPEEHPRPQAMPA</sequence>
<proteinExistence type="predicted"/>
<protein>
    <submittedName>
        <fullName evidence="1">Uncharacterized protein</fullName>
    </submittedName>
</protein>
<gene>
    <name evidence="1" type="ORF">RVH16_09495</name>
</gene>
<evidence type="ECO:0000313" key="1">
    <source>
        <dbReference type="EMBL" id="MDU0244944.1"/>
    </source>
</evidence>
<dbReference type="AlphaFoldDB" id="A0A7Y5MW99"/>